<name>A0AC61KYL4_9EURY</name>
<proteinExistence type="predicted"/>
<evidence type="ECO:0000313" key="1">
    <source>
        <dbReference type="EMBL" id="PXF57133.1"/>
    </source>
</evidence>
<evidence type="ECO:0000313" key="2">
    <source>
        <dbReference type="Proteomes" id="UP000248329"/>
    </source>
</evidence>
<comment type="caution">
    <text evidence="1">The sequence shown here is derived from an EMBL/GenBank/DDBJ whole genome shotgun (WGS) entry which is preliminary data.</text>
</comment>
<accession>A0AC61KYL4</accession>
<dbReference type="Proteomes" id="UP000248329">
    <property type="component" value="Unassembled WGS sequence"/>
</dbReference>
<reference evidence="1" key="1">
    <citation type="submission" date="2018-01" db="EMBL/GenBank/DDBJ databases">
        <authorList>
            <person name="Krukenberg V."/>
        </authorList>
    </citation>
    <scope>NUCLEOTIDE SEQUENCE</scope>
    <source>
        <strain evidence="1">E20ANME2</strain>
    </source>
</reference>
<organism evidence="1 2">
    <name type="scientific">Candidatus Methanogaster sp</name>
    <dbReference type="NCBI Taxonomy" id="3386292"/>
    <lineage>
        <taxon>Archaea</taxon>
        <taxon>Methanobacteriati</taxon>
        <taxon>Methanobacteriota</taxon>
        <taxon>Stenosarchaea group</taxon>
        <taxon>Methanomicrobia</taxon>
        <taxon>Methanosarcinales</taxon>
        <taxon>ANME-2 cluster</taxon>
        <taxon>Candidatus Methanogasteraceae</taxon>
        <taxon>Candidatus Methanogaster</taxon>
    </lineage>
</organism>
<dbReference type="EMBL" id="PQXF01000070">
    <property type="protein sequence ID" value="PXF57133.1"/>
    <property type="molecule type" value="Genomic_DNA"/>
</dbReference>
<protein>
    <submittedName>
        <fullName evidence="1">Uncharacterized protein</fullName>
    </submittedName>
</protein>
<gene>
    <name evidence="1" type="ORF">C4B59_15810</name>
</gene>
<sequence length="145" mass="16229">MASLMRCGSSGSRVVFATEEHLPFTFRKIDMGVSRMYDCMNGDIAVGSTVRYAGTGSVGEVNRLEERDHELWIHLDSTGLWYATAALEVLGGQFGVNGWGRKSPEKKEWNRKLSLEELKKVEERKVEDIRRVQEITSSISAGVFG</sequence>